<dbReference type="GO" id="GO:0016925">
    <property type="term" value="P:protein sumoylation"/>
    <property type="evidence" value="ECO:0007669"/>
    <property type="project" value="TreeGrafter"/>
</dbReference>
<evidence type="ECO:0008006" key="20">
    <source>
        <dbReference type="Google" id="ProtNLM"/>
    </source>
</evidence>
<keyword evidence="7 14" id="KW-0863">Zinc-finger</keyword>
<evidence type="ECO:0000256" key="13">
    <source>
        <dbReference type="ARBA" id="ARBA00023242"/>
    </source>
</evidence>
<evidence type="ECO:0000256" key="5">
    <source>
        <dbReference type="ARBA" id="ARBA00022679"/>
    </source>
</evidence>
<dbReference type="InterPro" id="IPR004181">
    <property type="entry name" value="Znf_MIZ"/>
</dbReference>
<keyword evidence="10" id="KW-0832">Ubl conjugation</keyword>
<comment type="pathway">
    <text evidence="2">Protein modification; protein sumoylation.</text>
</comment>
<dbReference type="FunFam" id="3.30.40.10:FF:000003">
    <property type="entry name" value="E3 SUMO-protein ligase PIAS2 isoform X1"/>
    <property type="match status" value="1"/>
</dbReference>
<dbReference type="InterPro" id="IPR036361">
    <property type="entry name" value="SAP_dom_sf"/>
</dbReference>
<dbReference type="InterPro" id="IPR023321">
    <property type="entry name" value="PINIT"/>
</dbReference>
<keyword evidence="6" id="KW-0479">Metal-binding</keyword>
<dbReference type="GO" id="GO:0016607">
    <property type="term" value="C:nuclear speck"/>
    <property type="evidence" value="ECO:0007669"/>
    <property type="project" value="UniProtKB-SubCell"/>
</dbReference>
<dbReference type="AlphaFoldDB" id="A0AAN7RTZ3"/>
<dbReference type="PANTHER" id="PTHR10782:SF10">
    <property type="entry name" value="E3 SUMO-PROTEIN LIGASE PIAS3"/>
    <property type="match status" value="1"/>
</dbReference>
<protein>
    <recommendedName>
        <fullName evidence="20">PIAS3 ligase</fullName>
    </recommendedName>
</protein>
<evidence type="ECO:0000256" key="7">
    <source>
        <dbReference type="ARBA" id="ARBA00022771"/>
    </source>
</evidence>
<evidence type="ECO:0000313" key="19">
    <source>
        <dbReference type="Proteomes" id="UP001333110"/>
    </source>
</evidence>
<comment type="subcellular location">
    <subcellularLocation>
        <location evidence="1">Nucleus speckle</location>
    </subcellularLocation>
</comment>
<dbReference type="EMBL" id="JAUNZN010000028">
    <property type="protein sequence ID" value="KAK4807648.1"/>
    <property type="molecule type" value="Genomic_DNA"/>
</dbReference>
<gene>
    <name evidence="18" type="ORF">QYF61_015994</name>
</gene>
<dbReference type="Proteomes" id="UP001333110">
    <property type="component" value="Unassembled WGS sequence"/>
</dbReference>
<evidence type="ECO:0000259" key="17">
    <source>
        <dbReference type="PROSITE" id="PS51466"/>
    </source>
</evidence>
<evidence type="ECO:0000256" key="3">
    <source>
        <dbReference type="ARBA" id="ARBA00005383"/>
    </source>
</evidence>
<feature type="domain" description="SP-RING-type" evidence="16">
    <location>
        <begin position="366"/>
        <end position="447"/>
    </location>
</feature>
<dbReference type="InterPro" id="IPR003034">
    <property type="entry name" value="SAP_dom"/>
</dbReference>
<dbReference type="Pfam" id="PF02891">
    <property type="entry name" value="zf-MIZ"/>
    <property type="match status" value="1"/>
</dbReference>
<dbReference type="FunFam" id="1.10.720.30:FF:000001">
    <property type="entry name" value="E3 SUMO-protein ligase PIAS2 isoform 1"/>
    <property type="match status" value="1"/>
</dbReference>
<dbReference type="GO" id="GO:0003712">
    <property type="term" value="F:transcription coregulator activity"/>
    <property type="evidence" value="ECO:0007669"/>
    <property type="project" value="TreeGrafter"/>
</dbReference>
<evidence type="ECO:0000256" key="9">
    <source>
        <dbReference type="ARBA" id="ARBA00022833"/>
    </source>
</evidence>
<dbReference type="InterPro" id="IPR013083">
    <property type="entry name" value="Znf_RING/FYVE/PHD"/>
</dbReference>
<dbReference type="GO" id="GO:0061665">
    <property type="term" value="F:SUMO ligase activity"/>
    <property type="evidence" value="ECO:0007669"/>
    <property type="project" value="TreeGrafter"/>
</dbReference>
<dbReference type="GO" id="GO:0000785">
    <property type="term" value="C:chromatin"/>
    <property type="evidence" value="ECO:0007669"/>
    <property type="project" value="TreeGrafter"/>
</dbReference>
<evidence type="ECO:0000256" key="1">
    <source>
        <dbReference type="ARBA" id="ARBA00004324"/>
    </source>
</evidence>
<keyword evidence="11" id="KW-0805">Transcription regulation</keyword>
<comment type="caution">
    <text evidence="18">The sequence shown here is derived from an EMBL/GenBank/DDBJ whole genome shotgun (WGS) entry which is preliminary data.</text>
</comment>
<proteinExistence type="inferred from homology"/>
<evidence type="ECO:0000256" key="8">
    <source>
        <dbReference type="ARBA" id="ARBA00022786"/>
    </source>
</evidence>
<dbReference type="InterPro" id="IPR038654">
    <property type="entry name" value="PINIT_sf"/>
</dbReference>
<sequence>MDVGRGRFLYNDCRKRGGSCICNGGCFIFLQHMVMSFRVSELQVLLGFAGRNKSGRKHELLAKALQLLKSGCSPAVQMKIKELYRRRFPRKILTPSDLSMLHIQAGQLSSATALTQGTVCHLPYDHSSAAMPAALLPPVPVLGPKHETDVQHLSPPIHPVHPDVKMKRLPFYDVYDELIKPTTLASMNSQRFEEAHFTFALTPQQVQQILSSRDILPGAKCDYTIQVQLRFCLCETSCPQEDYFPPNLFVKVNGKLCPLPGYLPPTKNGAEPKRPSRPVNITPLARLSATVPNTIVVNWSSEFGRNYSLSVYLVKQLTSVTLLQKLRAKGIRNPDHSRALSKYPLRRRNRARSHPVLVKEKLTADPDSEIATTSLRVSLMCPLGKMRLIVPCRAITCTHLQCFDAALYLQMNEKKPTWTCPVCDKKAPYDNLIIDGLFMEILNSCTDCDEIQFMEDGSWCPMKPKKENQEVCQTSAFSGIEGTGAMVTNSFLDVLFCQSNVYTYNFYIYKATFGAFQIPSGSRSLYTVNSEGKNSSEGKKKVEVIDLTLDSSSDEEEPPAKKQCPVSSVALLTAAGPKGVLSIDHQPSSVLRSPPMAALGSDYLSNLPIPDYHPSYQVPSELQGLDLFSFLQSENQHYSPSVITSLDEQDTLGHFFQYRGTSSHFLNMNPLAPVMAGSHGAVSPAGGRISSIVSTSALRESHGHNGTISSNAALPGCRPDIISLD</sequence>
<dbReference type="SMART" id="SM00513">
    <property type="entry name" value="SAP"/>
    <property type="match status" value="1"/>
</dbReference>
<dbReference type="Gene3D" id="3.30.40.10">
    <property type="entry name" value="Zinc/RING finger domain, C3HC4 (zinc finger)"/>
    <property type="match status" value="1"/>
</dbReference>
<dbReference type="PANTHER" id="PTHR10782">
    <property type="entry name" value="ZINC FINGER MIZ DOMAIN-CONTAINING PROTEIN"/>
    <property type="match status" value="1"/>
</dbReference>
<dbReference type="Gene3D" id="1.10.720.30">
    <property type="entry name" value="SAP domain"/>
    <property type="match status" value="1"/>
</dbReference>
<reference evidence="18 19" key="1">
    <citation type="journal article" date="2023" name="J. Hered.">
        <title>Chromosome-level genome of the wood stork (Mycteria americana) provides insight into avian chromosome evolution.</title>
        <authorList>
            <person name="Flamio R. Jr."/>
            <person name="Ramstad K.M."/>
        </authorList>
    </citation>
    <scope>NUCLEOTIDE SEQUENCE [LARGE SCALE GENOMIC DNA]</scope>
    <source>
        <strain evidence="18">JAX WOST 10</strain>
    </source>
</reference>
<evidence type="ECO:0000256" key="11">
    <source>
        <dbReference type="ARBA" id="ARBA00023015"/>
    </source>
</evidence>
<comment type="similarity">
    <text evidence="3">Belongs to the PIAS family.</text>
</comment>
<dbReference type="PROSITE" id="PS51466">
    <property type="entry name" value="PINIT"/>
    <property type="match status" value="1"/>
</dbReference>
<keyword evidence="19" id="KW-1185">Reference proteome</keyword>
<keyword evidence="8" id="KW-0833">Ubl conjugation pathway</keyword>
<dbReference type="CDD" id="cd16820">
    <property type="entry name" value="SP-RING_PIAS3"/>
    <property type="match status" value="1"/>
</dbReference>
<dbReference type="FunFam" id="2.60.120.780:FF:000001">
    <property type="entry name" value="E3 SUMO-protein ligase PIAS2 isoform X1"/>
    <property type="match status" value="1"/>
</dbReference>
<dbReference type="Gene3D" id="2.60.120.780">
    <property type="entry name" value="PINIT domain"/>
    <property type="match status" value="1"/>
</dbReference>
<evidence type="ECO:0000256" key="14">
    <source>
        <dbReference type="PROSITE-ProRule" id="PRU00452"/>
    </source>
</evidence>
<dbReference type="GO" id="GO:0008270">
    <property type="term" value="F:zinc ion binding"/>
    <property type="evidence" value="ECO:0007669"/>
    <property type="project" value="UniProtKB-KW"/>
</dbReference>
<keyword evidence="12" id="KW-0804">Transcription</keyword>
<feature type="domain" description="PINIT" evidence="17">
    <location>
        <begin position="152"/>
        <end position="317"/>
    </location>
</feature>
<evidence type="ECO:0000259" key="16">
    <source>
        <dbReference type="PROSITE" id="PS51044"/>
    </source>
</evidence>
<dbReference type="SUPFAM" id="SSF68906">
    <property type="entry name" value="SAP domain"/>
    <property type="match status" value="1"/>
</dbReference>
<evidence type="ECO:0000256" key="12">
    <source>
        <dbReference type="ARBA" id="ARBA00023163"/>
    </source>
</evidence>
<keyword evidence="13" id="KW-0539">Nucleus</keyword>
<dbReference type="PROSITE" id="PS50800">
    <property type="entry name" value="SAP"/>
    <property type="match status" value="1"/>
</dbReference>
<accession>A0AAN7RTZ3</accession>
<evidence type="ECO:0000256" key="10">
    <source>
        <dbReference type="ARBA" id="ARBA00022843"/>
    </source>
</evidence>
<name>A0AAN7RTZ3_MYCAM</name>
<evidence type="ECO:0000313" key="18">
    <source>
        <dbReference type="EMBL" id="KAK4807648.1"/>
    </source>
</evidence>
<dbReference type="Pfam" id="PF14324">
    <property type="entry name" value="PINIT"/>
    <property type="match status" value="1"/>
</dbReference>
<dbReference type="GO" id="GO:0006357">
    <property type="term" value="P:regulation of transcription by RNA polymerase II"/>
    <property type="evidence" value="ECO:0007669"/>
    <property type="project" value="TreeGrafter"/>
</dbReference>
<evidence type="ECO:0000256" key="4">
    <source>
        <dbReference type="ARBA" id="ARBA00022499"/>
    </source>
</evidence>
<dbReference type="Pfam" id="PF02037">
    <property type="entry name" value="SAP"/>
    <property type="match status" value="1"/>
</dbReference>
<evidence type="ECO:0000256" key="6">
    <source>
        <dbReference type="ARBA" id="ARBA00022723"/>
    </source>
</evidence>
<evidence type="ECO:0000259" key="15">
    <source>
        <dbReference type="PROSITE" id="PS50800"/>
    </source>
</evidence>
<dbReference type="PROSITE" id="PS51044">
    <property type="entry name" value="ZF_SP_RING"/>
    <property type="match status" value="1"/>
</dbReference>
<evidence type="ECO:0000256" key="2">
    <source>
        <dbReference type="ARBA" id="ARBA00004718"/>
    </source>
</evidence>
<keyword evidence="5" id="KW-0808">Transferase</keyword>
<keyword evidence="9" id="KW-0862">Zinc</keyword>
<keyword evidence="4" id="KW-1017">Isopeptide bond</keyword>
<feature type="domain" description="SAP" evidence="15">
    <location>
        <begin position="34"/>
        <end position="68"/>
    </location>
</feature>
<organism evidence="18 19">
    <name type="scientific">Mycteria americana</name>
    <name type="common">Wood stork</name>
    <dbReference type="NCBI Taxonomy" id="33587"/>
    <lineage>
        <taxon>Eukaryota</taxon>
        <taxon>Metazoa</taxon>
        <taxon>Chordata</taxon>
        <taxon>Craniata</taxon>
        <taxon>Vertebrata</taxon>
        <taxon>Euteleostomi</taxon>
        <taxon>Archelosauria</taxon>
        <taxon>Archosauria</taxon>
        <taxon>Dinosauria</taxon>
        <taxon>Saurischia</taxon>
        <taxon>Theropoda</taxon>
        <taxon>Coelurosauria</taxon>
        <taxon>Aves</taxon>
        <taxon>Neognathae</taxon>
        <taxon>Neoaves</taxon>
        <taxon>Aequornithes</taxon>
        <taxon>Ciconiiformes</taxon>
        <taxon>Ciconiidae</taxon>
        <taxon>Mycteria</taxon>
    </lineage>
</organism>